<evidence type="ECO:0000313" key="1">
    <source>
        <dbReference type="EMBL" id="QED22978.1"/>
    </source>
</evidence>
<sequence length="385" mass="44420">MKVMIDTIVIIIPVYKVVITDFVRFGGEKLVAQLCNFQIYGNSEKSTKNNPTSSDKKKGYFPRITLKRTPYPMIKGDDESFCCMIIECSLSKIFFENNIEELKYSNFDAVMLKLQEKLAYMGVAVDIEVLKQAYLSRIDFSKNIIINTEPRDIITLISKIGYDSRIGKTNRDYKTEGNSIRFFTKKYHVVIYDKIAEIQTALNYSESRTVVKDNQCQANLIKKVAESGLKILRYEVSLKRKKLKTLDIQIDTIQDAFIPGVAKAILQGFTDKIHDNLRTLRLDNTDTSFIINRIRTAFPKASFNKVMSLESVMRITKEKGYDYLKNRFQLSSSQLSRIKGEIKRINDVQGCEYTNADDIQHEITRILNAIEAFKPIRLKDDFKMC</sequence>
<proteinExistence type="predicted"/>
<accession>A0A5B8XCC0</accession>
<protein>
    <submittedName>
        <fullName evidence="1">Uncharacterized protein</fullName>
    </submittedName>
</protein>
<reference evidence="1 2" key="1">
    <citation type="journal article" date="2019" name="ISME J.">
        <title>Deianiraea, an extracellular bacterium associated with the ciliate Paramecium, suggests an alternative scenario for the evolution of Rickettsiales.</title>
        <authorList>
            <person name="Castelli M."/>
            <person name="Sabaneyeva E."/>
            <person name="Lanzoni O."/>
            <person name="Lebedeva N."/>
            <person name="Floriano A.M."/>
            <person name="Gaiarsa S."/>
            <person name="Benken K."/>
            <person name="Modeo L."/>
            <person name="Bandi C."/>
            <person name="Potekhin A."/>
            <person name="Sassera D."/>
            <person name="Petroni G."/>
        </authorList>
    </citation>
    <scope>NUCLEOTIDE SEQUENCE [LARGE SCALE GENOMIC DNA]</scope>
    <source>
        <strain evidence="1">CyL4-1</strain>
    </source>
</reference>
<keyword evidence="2" id="KW-1185">Reference proteome</keyword>
<dbReference type="AlphaFoldDB" id="A0A5B8XCC0"/>
<name>A0A5B8XCC0_9RICK</name>
<dbReference type="Proteomes" id="UP000321934">
    <property type="component" value="Chromosome"/>
</dbReference>
<gene>
    <name evidence="1" type="ORF">Deia_00170</name>
</gene>
<organism evidence="1 2">
    <name type="scientific">Candidatus Deianiraea vastatrix</name>
    <dbReference type="NCBI Taxonomy" id="2163644"/>
    <lineage>
        <taxon>Bacteria</taxon>
        <taxon>Pseudomonadati</taxon>
        <taxon>Pseudomonadota</taxon>
        <taxon>Alphaproteobacteria</taxon>
        <taxon>Rickettsiales</taxon>
        <taxon>Candidatus Deianiraeaceae</taxon>
        <taxon>Candidatus Deianiraea</taxon>
    </lineage>
</organism>
<evidence type="ECO:0000313" key="2">
    <source>
        <dbReference type="Proteomes" id="UP000321934"/>
    </source>
</evidence>
<dbReference type="EMBL" id="CP029077">
    <property type="protein sequence ID" value="QED22978.1"/>
    <property type="molecule type" value="Genomic_DNA"/>
</dbReference>